<feature type="repeat" description="PPR" evidence="5">
    <location>
        <begin position="57"/>
        <end position="91"/>
    </location>
</feature>
<dbReference type="InterPro" id="IPR002885">
    <property type="entry name" value="PPR_rpt"/>
</dbReference>
<evidence type="ECO:0000313" key="6">
    <source>
        <dbReference type="EMBL" id="KAJ1721223.1"/>
    </source>
</evidence>
<accession>A0A9W7XZG6</accession>
<dbReference type="InterPro" id="IPR011990">
    <property type="entry name" value="TPR-like_helical_dom_sf"/>
</dbReference>
<dbReference type="EMBL" id="JANBOJ010000188">
    <property type="protein sequence ID" value="KAJ1721223.1"/>
    <property type="molecule type" value="Genomic_DNA"/>
</dbReference>
<comment type="subunit">
    <text evidence="4">Binds to mitochondrial small subunit 15S rRNA.</text>
</comment>
<evidence type="ECO:0000256" key="1">
    <source>
        <dbReference type="ARBA" id="ARBA00006192"/>
    </source>
</evidence>
<comment type="caution">
    <text evidence="6">The sequence shown here is derived from an EMBL/GenBank/DDBJ whole genome shotgun (WGS) entry which is preliminary data.</text>
</comment>
<dbReference type="PANTHER" id="PTHR47447">
    <property type="entry name" value="OS03G0856100 PROTEIN"/>
    <property type="match status" value="1"/>
</dbReference>
<dbReference type="PROSITE" id="PS51375">
    <property type="entry name" value="PPR"/>
    <property type="match status" value="2"/>
</dbReference>
<dbReference type="Gene3D" id="1.25.40.10">
    <property type="entry name" value="Tetratricopeptide repeat domain"/>
    <property type="match status" value="1"/>
</dbReference>
<sequence length="388" mass="43569">MLRIEMKLPALPKVTSIKYTIPTDPYLLANKFREVNRQDKLNDAVAIVMQSKTSSQSVVVWNLVIDAYAKTGRLGRALRAFTEMKRRGFKPTPSTYTALFKACALSDSENAEKIAEELFDSMKSQKVDPTVINVNALLSVYQRKHNLDELLRRFNEMQATGPEAPTLATYTVVMSALRRELANRLADLKETGRPNKDDKTNEFGVKRREALMKQHVHRIFDALMQTWTTYADDAVHRMSGPRDDTPLLHLDAHIVFIVLKACHAVYSENRSLGRHGLKIAEQVYGFSKLGSESSSSSNSGGDSKKPLALRIYQATATNAGSNGDTVLNPIIDSTVIVLVLDLCARDREPTKATRFWRSLETNFESLVGEFSEETRAKYQAIIDKRPKA</sequence>
<name>A0A9W7XZG6_9FUNG</name>
<dbReference type="Pfam" id="PF13812">
    <property type="entry name" value="PPR_3"/>
    <property type="match status" value="1"/>
</dbReference>
<evidence type="ECO:0000256" key="2">
    <source>
        <dbReference type="ARBA" id="ARBA00022737"/>
    </source>
</evidence>
<keyword evidence="7" id="KW-1185">Reference proteome</keyword>
<evidence type="ECO:0000256" key="5">
    <source>
        <dbReference type="PROSITE-ProRule" id="PRU00708"/>
    </source>
</evidence>
<comment type="function">
    <text evidence="3">Regulates mitochondrial small subunit maturation by controlling 15S rRNA 5'-end processing. Localizes to the 5' precursor of the 15S rRNA in a position that is subsequently occupied by mS47 in the mature yeast mtSSU. Uses structure and sequence-specific RNA recognition, binding to a single-stranded region of the precursor and specifically recognizing bases -6 to -1. The exchange of Ccm1 for mS47 is coupled to the irreversible removal of precursor rRNA that is accompanied by conformational changes of the mitoribosomal proteins uS5m and mS26. These conformational changes signal completion of 5'-end rRNA processing through protection of the mature 5'-end of the 15S rRNA and stabilization of mS47. The removal of the 5' precursor together with the dissociation of Ccm1 may be catalyzed by the 5'-3' exoribonuclease Pet127. Involved in the specific removal of group I introns in mitochondrial encoded transcripts.</text>
</comment>
<gene>
    <name evidence="6" type="ORF">LPJ53_004244</name>
</gene>
<dbReference type="AlphaFoldDB" id="A0A9W7XZG6"/>
<reference evidence="6" key="1">
    <citation type="submission" date="2022-07" db="EMBL/GenBank/DDBJ databases">
        <title>Phylogenomic reconstructions and comparative analyses of Kickxellomycotina fungi.</title>
        <authorList>
            <person name="Reynolds N.K."/>
            <person name="Stajich J.E."/>
            <person name="Barry K."/>
            <person name="Grigoriev I.V."/>
            <person name="Crous P."/>
            <person name="Smith M.E."/>
        </authorList>
    </citation>
    <scope>NUCLEOTIDE SEQUENCE</scope>
    <source>
        <strain evidence="6">NBRC 32514</strain>
    </source>
</reference>
<protein>
    <recommendedName>
        <fullName evidence="8">Pentacotripeptide-repeat region of PRORP domain-containing protein</fullName>
    </recommendedName>
</protein>
<evidence type="ECO:0008006" key="8">
    <source>
        <dbReference type="Google" id="ProtNLM"/>
    </source>
</evidence>
<proteinExistence type="inferred from homology"/>
<dbReference type="NCBIfam" id="TIGR00756">
    <property type="entry name" value="PPR"/>
    <property type="match status" value="1"/>
</dbReference>
<dbReference type="Proteomes" id="UP001149813">
    <property type="component" value="Unassembled WGS sequence"/>
</dbReference>
<evidence type="ECO:0000256" key="3">
    <source>
        <dbReference type="ARBA" id="ARBA00044493"/>
    </source>
</evidence>
<keyword evidence="2" id="KW-0677">Repeat</keyword>
<organism evidence="6 7">
    <name type="scientific">Coemansia erecta</name>
    <dbReference type="NCBI Taxonomy" id="147472"/>
    <lineage>
        <taxon>Eukaryota</taxon>
        <taxon>Fungi</taxon>
        <taxon>Fungi incertae sedis</taxon>
        <taxon>Zoopagomycota</taxon>
        <taxon>Kickxellomycotina</taxon>
        <taxon>Kickxellomycetes</taxon>
        <taxon>Kickxellales</taxon>
        <taxon>Kickxellaceae</taxon>
        <taxon>Coemansia</taxon>
    </lineage>
</organism>
<comment type="similarity">
    <text evidence="1">Belongs to the CCM1 family.</text>
</comment>
<dbReference type="Pfam" id="PF13041">
    <property type="entry name" value="PPR_2"/>
    <property type="match status" value="1"/>
</dbReference>
<evidence type="ECO:0000313" key="7">
    <source>
        <dbReference type="Proteomes" id="UP001149813"/>
    </source>
</evidence>
<evidence type="ECO:0000256" key="4">
    <source>
        <dbReference type="ARBA" id="ARBA00044511"/>
    </source>
</evidence>
<dbReference type="PANTHER" id="PTHR47447:SF28">
    <property type="entry name" value="PENTACOTRIPEPTIDE-REPEAT REGION OF PRORP DOMAIN-CONTAINING PROTEIN"/>
    <property type="match status" value="1"/>
</dbReference>
<feature type="repeat" description="PPR" evidence="5">
    <location>
        <begin position="92"/>
        <end position="129"/>
    </location>
</feature>
<dbReference type="OrthoDB" id="185373at2759"/>